<feature type="transmembrane region" description="Helical" evidence="8">
    <location>
        <begin position="244"/>
        <end position="263"/>
    </location>
</feature>
<keyword evidence="5 8" id="KW-0812">Transmembrane</keyword>
<comment type="function">
    <text evidence="8">Conversion of 1,4-dihydroxy-2-naphthoate (DHNA) to demethylmenaquinone (DMK).</text>
</comment>
<evidence type="ECO:0000256" key="4">
    <source>
        <dbReference type="ARBA" id="ARBA00022679"/>
    </source>
</evidence>
<protein>
    <recommendedName>
        <fullName evidence="8 9">1,4-dihydroxy-2-naphthoate octaprenyltransferase</fullName>
        <shortName evidence="8">DHNA-octaprenyltransferase</shortName>
        <ecNumber evidence="8 9">2.5.1.74</ecNumber>
    </recommendedName>
</protein>
<dbReference type="GO" id="GO:0042371">
    <property type="term" value="P:vitamin K biosynthetic process"/>
    <property type="evidence" value="ECO:0007669"/>
    <property type="project" value="TreeGrafter"/>
</dbReference>
<feature type="transmembrane region" description="Helical" evidence="8">
    <location>
        <begin position="143"/>
        <end position="167"/>
    </location>
</feature>
<dbReference type="PIRSF" id="PIRSF005355">
    <property type="entry name" value="UBIAD1"/>
    <property type="match status" value="1"/>
</dbReference>
<keyword evidence="6 8" id="KW-1133">Transmembrane helix</keyword>
<evidence type="ECO:0000256" key="3">
    <source>
        <dbReference type="ARBA" id="ARBA00022475"/>
    </source>
</evidence>
<dbReference type="InterPro" id="IPR004657">
    <property type="entry name" value="MenA"/>
</dbReference>
<evidence type="ECO:0000313" key="11">
    <source>
        <dbReference type="Proteomes" id="UP000527616"/>
    </source>
</evidence>
<dbReference type="Pfam" id="PF01040">
    <property type="entry name" value="UbiA"/>
    <property type="match status" value="1"/>
</dbReference>
<keyword evidence="4 8" id="KW-0808">Transferase</keyword>
<feature type="transmembrane region" description="Helical" evidence="8">
    <location>
        <begin position="79"/>
        <end position="108"/>
    </location>
</feature>
<dbReference type="PANTHER" id="PTHR13929">
    <property type="entry name" value="1,4-DIHYDROXY-2-NAPHTHOATE OCTAPRENYLTRANSFERASE"/>
    <property type="match status" value="1"/>
</dbReference>
<evidence type="ECO:0000256" key="6">
    <source>
        <dbReference type="ARBA" id="ARBA00022989"/>
    </source>
</evidence>
<name>A0A7Z0IKH3_9ACTN</name>
<keyword evidence="3 8" id="KW-1003">Cell membrane</keyword>
<evidence type="ECO:0000256" key="5">
    <source>
        <dbReference type="ARBA" id="ARBA00022692"/>
    </source>
</evidence>
<proteinExistence type="inferred from homology"/>
<dbReference type="AlphaFoldDB" id="A0A7Z0IKH3"/>
<keyword evidence="11" id="KW-1185">Reference proteome</keyword>
<comment type="similarity">
    <text evidence="8">Belongs to the MenA family. Type 1 subfamily.</text>
</comment>
<reference evidence="10 11" key="1">
    <citation type="submission" date="2020-07" db="EMBL/GenBank/DDBJ databases">
        <title>Sequencing the genomes of 1000 actinobacteria strains.</title>
        <authorList>
            <person name="Klenk H.-P."/>
        </authorList>
    </citation>
    <scope>NUCLEOTIDE SEQUENCE [LARGE SCALE GENOMIC DNA]</scope>
    <source>
        <strain evidence="10 11">DSM 103164</strain>
    </source>
</reference>
<dbReference type="InterPro" id="IPR000537">
    <property type="entry name" value="UbiA_prenyltransferase"/>
</dbReference>
<dbReference type="GO" id="GO:0046428">
    <property type="term" value="F:1,4-dihydroxy-2-naphthoate polyprenyltransferase activity"/>
    <property type="evidence" value="ECO:0007669"/>
    <property type="project" value="UniProtKB-UniRule"/>
</dbReference>
<dbReference type="EC" id="2.5.1.74" evidence="8 9"/>
<dbReference type="NCBIfam" id="NF004751">
    <property type="entry name" value="PRK06080.1-3"/>
    <property type="match status" value="1"/>
</dbReference>
<dbReference type="GO" id="GO:0005886">
    <property type="term" value="C:plasma membrane"/>
    <property type="evidence" value="ECO:0007669"/>
    <property type="project" value="UniProtKB-SubCell"/>
</dbReference>
<keyword evidence="7 8" id="KW-0472">Membrane</keyword>
<accession>A0A7Z0IKH3</accession>
<evidence type="ECO:0000256" key="8">
    <source>
        <dbReference type="HAMAP-Rule" id="MF_01937"/>
    </source>
</evidence>
<keyword evidence="2 8" id="KW-0474">Menaquinone biosynthesis</keyword>
<dbReference type="CDD" id="cd13962">
    <property type="entry name" value="PT_UbiA_UBIAD1"/>
    <property type="match status" value="1"/>
</dbReference>
<evidence type="ECO:0000313" key="10">
    <source>
        <dbReference type="EMBL" id="NYI70624.1"/>
    </source>
</evidence>
<organism evidence="10 11">
    <name type="scientific">Naumannella cuiyingiana</name>
    <dbReference type="NCBI Taxonomy" id="1347891"/>
    <lineage>
        <taxon>Bacteria</taxon>
        <taxon>Bacillati</taxon>
        <taxon>Actinomycetota</taxon>
        <taxon>Actinomycetes</taxon>
        <taxon>Propionibacteriales</taxon>
        <taxon>Propionibacteriaceae</taxon>
        <taxon>Naumannella</taxon>
    </lineage>
</organism>
<dbReference type="InterPro" id="IPR026046">
    <property type="entry name" value="UBIAD1"/>
</dbReference>
<sequence>MSASTAQWLEGARLRTLPAAVSPVLAGSGVAIFHRAFAPLLAVLCLIVALALQVGVNFANDYSDGIRGTDADRVGPLRLVGSGTVAPATVKAAAFGCFGAAAIAGLAITALTGQWWLIGVGIAAILAAWYYTGGKRPYGYAGLGEVFVLIFFGLVATAGTALVQTGFGSGAAWSHALLASLAIGLLACAILMANNLRDIAGDAAVGKKTLAVRLGDRRSRAGYLVLIVAAAAACIALAATSTWWALLALLFVPVAAPAVRTVLAGATGRPLIGVLKLTGLAELACAVGMLVGLALG</sequence>
<dbReference type="GO" id="GO:0009234">
    <property type="term" value="P:menaquinone biosynthetic process"/>
    <property type="evidence" value="ECO:0007669"/>
    <property type="project" value="UniProtKB-UniRule"/>
</dbReference>
<dbReference type="HAMAP" id="MF_01937">
    <property type="entry name" value="MenA_1"/>
    <property type="match status" value="1"/>
</dbReference>
<evidence type="ECO:0000256" key="2">
    <source>
        <dbReference type="ARBA" id="ARBA00022428"/>
    </source>
</evidence>
<comment type="subcellular location">
    <subcellularLocation>
        <location evidence="8">Cell membrane</location>
        <topology evidence="8">Multi-pass membrane protein</topology>
    </subcellularLocation>
    <subcellularLocation>
        <location evidence="1">Membrane</location>
        <topology evidence="1">Multi-pass membrane protein</topology>
    </subcellularLocation>
</comment>
<evidence type="ECO:0000256" key="7">
    <source>
        <dbReference type="ARBA" id="ARBA00023136"/>
    </source>
</evidence>
<feature type="transmembrane region" description="Helical" evidence="8">
    <location>
        <begin position="275"/>
        <end position="295"/>
    </location>
</feature>
<feature type="transmembrane region" description="Helical" evidence="8">
    <location>
        <begin position="114"/>
        <end position="131"/>
    </location>
</feature>
<comment type="pathway">
    <text evidence="8">Quinol/quinone metabolism; menaquinone biosynthesis; menaquinol from 1,4-dihydroxy-2-naphthoate: step 1/2.</text>
</comment>
<feature type="transmembrane region" description="Helical" evidence="8">
    <location>
        <begin position="40"/>
        <end position="59"/>
    </location>
</feature>
<dbReference type="InterPro" id="IPR044878">
    <property type="entry name" value="UbiA_sf"/>
</dbReference>
<dbReference type="Gene3D" id="1.10.357.140">
    <property type="entry name" value="UbiA prenyltransferase"/>
    <property type="match status" value="1"/>
</dbReference>
<dbReference type="EMBL" id="JACBZS010000001">
    <property type="protein sequence ID" value="NYI70624.1"/>
    <property type="molecule type" value="Genomic_DNA"/>
</dbReference>
<comment type="caution">
    <text evidence="10">The sequence shown here is derived from an EMBL/GenBank/DDBJ whole genome shotgun (WGS) entry which is preliminary data.</text>
</comment>
<evidence type="ECO:0000256" key="9">
    <source>
        <dbReference type="NCBIfam" id="TIGR00751"/>
    </source>
</evidence>
<feature type="transmembrane region" description="Helical" evidence="8">
    <location>
        <begin position="221"/>
        <end position="238"/>
    </location>
</feature>
<gene>
    <name evidence="8" type="primary">menA</name>
    <name evidence="10" type="ORF">GGQ54_001184</name>
</gene>
<feature type="transmembrane region" description="Helical" evidence="8">
    <location>
        <begin position="173"/>
        <end position="193"/>
    </location>
</feature>
<dbReference type="NCBIfam" id="TIGR00751">
    <property type="entry name" value="menA"/>
    <property type="match status" value="1"/>
</dbReference>
<dbReference type="UniPathway" id="UPA00079">
    <property type="reaction ID" value="UER00168"/>
</dbReference>
<dbReference type="Proteomes" id="UP000527616">
    <property type="component" value="Unassembled WGS sequence"/>
</dbReference>
<dbReference type="PANTHER" id="PTHR13929:SF0">
    <property type="entry name" value="UBIA PRENYLTRANSFERASE DOMAIN-CONTAINING PROTEIN 1"/>
    <property type="match status" value="1"/>
</dbReference>
<evidence type="ECO:0000256" key="1">
    <source>
        <dbReference type="ARBA" id="ARBA00004141"/>
    </source>
</evidence>
<comment type="catalytic activity">
    <reaction evidence="8">
        <text>an all-trans-polyprenyl diphosphate + 1,4-dihydroxy-2-naphthoate + H(+) = a 2-demethylmenaquinol + CO2 + diphosphate</text>
        <dbReference type="Rhea" id="RHEA:26478"/>
        <dbReference type="Rhea" id="RHEA-COMP:9563"/>
        <dbReference type="Rhea" id="RHEA-COMP:9564"/>
        <dbReference type="ChEBI" id="CHEBI:11173"/>
        <dbReference type="ChEBI" id="CHEBI:15378"/>
        <dbReference type="ChEBI" id="CHEBI:16526"/>
        <dbReference type="ChEBI" id="CHEBI:33019"/>
        <dbReference type="ChEBI" id="CHEBI:55437"/>
        <dbReference type="ChEBI" id="CHEBI:58914"/>
        <dbReference type="EC" id="2.5.1.74"/>
    </reaction>
</comment>